<reference evidence="3" key="2">
    <citation type="submission" date="2020-09" db="EMBL/GenBank/DDBJ databases">
        <authorList>
            <person name="Sun Q."/>
            <person name="Sedlacek I."/>
        </authorList>
    </citation>
    <scope>NUCLEOTIDE SEQUENCE</scope>
    <source>
        <strain evidence="3">CCM 7905</strain>
    </source>
</reference>
<evidence type="ECO:0000313" key="4">
    <source>
        <dbReference type="Proteomes" id="UP000654257"/>
    </source>
</evidence>
<dbReference type="SUPFAM" id="SSF53474">
    <property type="entry name" value="alpha/beta-Hydrolases"/>
    <property type="match status" value="1"/>
</dbReference>
<name>A0A917CUL0_9NOCA</name>
<protein>
    <submittedName>
        <fullName evidence="3">Esterase</fullName>
    </submittedName>
</protein>
<feature type="domain" description="BD-FAE-like" evidence="2">
    <location>
        <begin position="41"/>
        <end position="236"/>
    </location>
</feature>
<comment type="caution">
    <text evidence="3">The sequence shown here is derived from an EMBL/GenBank/DDBJ whole genome shotgun (WGS) entry which is preliminary data.</text>
</comment>
<dbReference type="PANTHER" id="PTHR48081:SF13">
    <property type="entry name" value="ALPHA_BETA HYDROLASE"/>
    <property type="match status" value="1"/>
</dbReference>
<dbReference type="Pfam" id="PF20434">
    <property type="entry name" value="BD-FAE"/>
    <property type="match status" value="1"/>
</dbReference>
<proteinExistence type="predicted"/>
<evidence type="ECO:0000259" key="2">
    <source>
        <dbReference type="Pfam" id="PF20434"/>
    </source>
</evidence>
<dbReference type="GO" id="GO:0016787">
    <property type="term" value="F:hydrolase activity"/>
    <property type="evidence" value="ECO:0007669"/>
    <property type="project" value="UniProtKB-KW"/>
</dbReference>
<dbReference type="EMBL" id="BMCU01000001">
    <property type="protein sequence ID" value="GGF98239.1"/>
    <property type="molecule type" value="Genomic_DNA"/>
</dbReference>
<dbReference type="InterPro" id="IPR029058">
    <property type="entry name" value="AB_hydrolase_fold"/>
</dbReference>
<evidence type="ECO:0000256" key="1">
    <source>
        <dbReference type="ARBA" id="ARBA00022801"/>
    </source>
</evidence>
<organism evidence="3 4">
    <name type="scientific">Rhodococcoides trifolii</name>
    <dbReference type="NCBI Taxonomy" id="908250"/>
    <lineage>
        <taxon>Bacteria</taxon>
        <taxon>Bacillati</taxon>
        <taxon>Actinomycetota</taxon>
        <taxon>Actinomycetes</taxon>
        <taxon>Mycobacteriales</taxon>
        <taxon>Nocardiaceae</taxon>
        <taxon>Rhodococcoides</taxon>
    </lineage>
</organism>
<dbReference type="Proteomes" id="UP000654257">
    <property type="component" value="Unassembled WGS sequence"/>
</dbReference>
<dbReference type="PANTHER" id="PTHR48081">
    <property type="entry name" value="AB HYDROLASE SUPERFAMILY PROTEIN C4A8.06C"/>
    <property type="match status" value="1"/>
</dbReference>
<dbReference type="Gene3D" id="3.40.50.1820">
    <property type="entry name" value="alpha/beta hydrolase"/>
    <property type="match status" value="1"/>
</dbReference>
<evidence type="ECO:0000313" key="3">
    <source>
        <dbReference type="EMBL" id="GGF98239.1"/>
    </source>
</evidence>
<reference evidence="3" key="1">
    <citation type="journal article" date="2014" name="Int. J. Syst. Evol. Microbiol.">
        <title>Complete genome sequence of Corynebacterium casei LMG S-19264T (=DSM 44701T), isolated from a smear-ripened cheese.</title>
        <authorList>
            <consortium name="US DOE Joint Genome Institute (JGI-PGF)"/>
            <person name="Walter F."/>
            <person name="Albersmeier A."/>
            <person name="Kalinowski J."/>
            <person name="Ruckert C."/>
        </authorList>
    </citation>
    <scope>NUCLEOTIDE SEQUENCE</scope>
    <source>
        <strain evidence="3">CCM 7905</strain>
    </source>
</reference>
<gene>
    <name evidence="3" type="ORF">GCM10007304_10290</name>
</gene>
<sequence>MLNRRAFGAAAVLVALGVAADAPVRYPLRIRYGADPSQFGDLYLPHTGSSLPVVVMIHGGGWLQKYDLDYTGLLAQSLVRSGIAVWNIEYRRVGGTGGWPMTLADVDDATEALPTRVQAQSGGRLDLDRVHVAGHSAGGHLAAWLAGRHTFGPGAPGANPSVRIHGATTMAGVFDLMLAVTNGKDQFLRGLLGGGPDEVPDRYRIASPIDHLPIGLPLTAFHGEADRTVSVRQSLNYVAAATRLGDPATVRVIQSAGHGELADPRSPAWEMVRGHIVEALRTRA</sequence>
<accession>A0A917CUL0</accession>
<keyword evidence="4" id="KW-1185">Reference proteome</keyword>
<dbReference type="RefSeq" id="WP_308933151.1">
    <property type="nucleotide sequence ID" value="NZ_BMCU01000001.1"/>
</dbReference>
<keyword evidence="1" id="KW-0378">Hydrolase</keyword>
<dbReference type="InterPro" id="IPR049492">
    <property type="entry name" value="BD-FAE-like_dom"/>
</dbReference>
<dbReference type="InterPro" id="IPR050300">
    <property type="entry name" value="GDXG_lipolytic_enzyme"/>
</dbReference>
<dbReference type="AlphaFoldDB" id="A0A917CUL0"/>